<dbReference type="Gene3D" id="1.25.40.10">
    <property type="entry name" value="Tetratricopeptide repeat domain"/>
    <property type="match status" value="3"/>
</dbReference>
<feature type="repeat" description="TPR" evidence="3">
    <location>
        <begin position="101"/>
        <end position="134"/>
    </location>
</feature>
<dbReference type="Pfam" id="PF13414">
    <property type="entry name" value="TPR_11"/>
    <property type="match status" value="2"/>
</dbReference>
<dbReference type="InterPro" id="IPR050498">
    <property type="entry name" value="Ycf3"/>
</dbReference>
<keyword evidence="2 3" id="KW-0802">TPR repeat</keyword>
<dbReference type="SMART" id="SM00028">
    <property type="entry name" value="TPR"/>
    <property type="match status" value="6"/>
</dbReference>
<dbReference type="InterPro" id="IPR011990">
    <property type="entry name" value="TPR-like_helical_dom_sf"/>
</dbReference>
<gene>
    <name evidence="5" type="ORF">L21SP4_02473</name>
</gene>
<dbReference type="Pfam" id="PF13432">
    <property type="entry name" value="TPR_16"/>
    <property type="match status" value="1"/>
</dbReference>
<dbReference type="PROSITE" id="PS50005">
    <property type="entry name" value="TPR"/>
    <property type="match status" value="4"/>
</dbReference>
<feature type="compositionally biased region" description="Basic and acidic residues" evidence="4">
    <location>
        <begin position="260"/>
        <end position="275"/>
    </location>
</feature>
<dbReference type="PROSITE" id="PS50293">
    <property type="entry name" value="TPR_REGION"/>
    <property type="match status" value="2"/>
</dbReference>
<dbReference type="Proteomes" id="UP000035268">
    <property type="component" value="Chromosome"/>
</dbReference>
<dbReference type="PROSITE" id="PS51257">
    <property type="entry name" value="PROKAR_LIPOPROTEIN"/>
    <property type="match status" value="1"/>
</dbReference>
<feature type="region of interest" description="Disordered" evidence="4">
    <location>
        <begin position="238"/>
        <end position="275"/>
    </location>
</feature>
<reference evidence="5 6" key="2">
    <citation type="journal article" date="2016" name="ISME J.">
        <title>Characterization of the first cultured representative of Verrucomicrobia subdivision 5 indicates the proposal of a novel phylum.</title>
        <authorList>
            <person name="Spring S."/>
            <person name="Bunk B."/>
            <person name="Sproer C."/>
            <person name="Schumann P."/>
            <person name="Rohde M."/>
            <person name="Tindall B.J."/>
            <person name="Klenk H.P."/>
        </authorList>
    </citation>
    <scope>NUCLEOTIDE SEQUENCE [LARGE SCALE GENOMIC DNA]</scope>
    <source>
        <strain evidence="5 6">L21-Fru-AB</strain>
    </source>
</reference>
<protein>
    <submittedName>
        <fullName evidence="5">TPR repeat-containing protein</fullName>
    </submittedName>
</protein>
<evidence type="ECO:0000256" key="2">
    <source>
        <dbReference type="ARBA" id="ARBA00022803"/>
    </source>
</evidence>
<name>A0A0G3EGU4_9BACT</name>
<dbReference type="Pfam" id="PF13181">
    <property type="entry name" value="TPR_8"/>
    <property type="match status" value="1"/>
</dbReference>
<dbReference type="InterPro" id="IPR019734">
    <property type="entry name" value="TPR_rpt"/>
</dbReference>
<dbReference type="STRING" id="1307763.L21SP4_02473"/>
<evidence type="ECO:0000313" key="6">
    <source>
        <dbReference type="Proteomes" id="UP000035268"/>
    </source>
</evidence>
<dbReference type="AlphaFoldDB" id="A0A0G3EGU4"/>
<dbReference type="PANTHER" id="PTHR44858:SF1">
    <property type="entry name" value="UDP-N-ACETYLGLUCOSAMINE--PEPTIDE N-ACETYLGLUCOSAMINYLTRANSFERASE SPINDLY-RELATED"/>
    <property type="match status" value="1"/>
</dbReference>
<evidence type="ECO:0000256" key="1">
    <source>
        <dbReference type="ARBA" id="ARBA00022737"/>
    </source>
</evidence>
<evidence type="ECO:0000256" key="3">
    <source>
        <dbReference type="PROSITE-ProRule" id="PRU00339"/>
    </source>
</evidence>
<sequence length="402" mass="44761">MLDRKGTYAAPLMAGLLLVGGIFGCGRGPGDAEYEKGMRAIREGRLVRARAHLEKAVRQRAGRGDTGPACNRLGMVLWELGAPGDAIEAFQKSRTRSPDSFDALYNLGYALVSEGRAEHAEEVLTEAALVHPQDAQSLQLLGAAFLEQGKWDRARQAYERALRRRPDDPALLCGLALAEYGAQDPSSALKRLQALTKGHPGYAPGHFNLAAVYRFGFNRSGDADRALNAYLEAAEGPDARERAARLRRGETPPPRRARRTREEDPLGLEPRPERDRAAATEAFGRAFRHYAAGDFDEAAQWYTRAVEHDETYEEAFYNLGLTYHKLDRLDAAAAAYRRALELNPASARARYNLALVHYQRGNLREAQREARAVLAQHPDHRSSEHLIRLIRENGEERDGEEE</sequence>
<keyword evidence="6" id="KW-1185">Reference proteome</keyword>
<feature type="repeat" description="TPR" evidence="3">
    <location>
        <begin position="135"/>
        <end position="168"/>
    </location>
</feature>
<reference evidence="6" key="1">
    <citation type="submission" date="2015-02" db="EMBL/GenBank/DDBJ databases">
        <title>Description and complete genome sequence of the first cultured representative of the subdivision 5 of the Verrucomicrobia phylum.</title>
        <authorList>
            <person name="Spring S."/>
            <person name="Bunk B."/>
            <person name="Sproer C."/>
            <person name="Klenk H.-P."/>
        </authorList>
    </citation>
    <scope>NUCLEOTIDE SEQUENCE [LARGE SCALE GENOMIC DNA]</scope>
    <source>
        <strain evidence="6">L21-Fru-AB</strain>
    </source>
</reference>
<dbReference type="KEGG" id="vbl:L21SP4_02473"/>
<proteinExistence type="predicted"/>
<feature type="repeat" description="TPR" evidence="3">
    <location>
        <begin position="313"/>
        <end position="346"/>
    </location>
</feature>
<evidence type="ECO:0000313" key="5">
    <source>
        <dbReference type="EMBL" id="AKJ65696.1"/>
    </source>
</evidence>
<accession>A0A0G3EGU4</accession>
<feature type="repeat" description="TPR" evidence="3">
    <location>
        <begin position="347"/>
        <end position="380"/>
    </location>
</feature>
<dbReference type="EMBL" id="CP010904">
    <property type="protein sequence ID" value="AKJ65696.1"/>
    <property type="molecule type" value="Genomic_DNA"/>
</dbReference>
<keyword evidence="1" id="KW-0677">Repeat</keyword>
<dbReference type="PANTHER" id="PTHR44858">
    <property type="entry name" value="TETRATRICOPEPTIDE REPEAT PROTEIN 6"/>
    <property type="match status" value="1"/>
</dbReference>
<evidence type="ECO:0000256" key="4">
    <source>
        <dbReference type="SAM" id="MobiDB-lite"/>
    </source>
</evidence>
<dbReference type="SUPFAM" id="SSF81901">
    <property type="entry name" value="HCP-like"/>
    <property type="match status" value="1"/>
</dbReference>
<dbReference type="SUPFAM" id="SSF48452">
    <property type="entry name" value="TPR-like"/>
    <property type="match status" value="1"/>
</dbReference>
<feature type="compositionally biased region" description="Basic and acidic residues" evidence="4">
    <location>
        <begin position="238"/>
        <end position="250"/>
    </location>
</feature>
<organism evidence="5 6">
    <name type="scientific">Kiritimatiella glycovorans</name>
    <dbReference type="NCBI Taxonomy" id="1307763"/>
    <lineage>
        <taxon>Bacteria</taxon>
        <taxon>Pseudomonadati</taxon>
        <taxon>Kiritimatiellota</taxon>
        <taxon>Kiritimatiellia</taxon>
        <taxon>Kiritimatiellales</taxon>
        <taxon>Kiritimatiellaceae</taxon>
        <taxon>Kiritimatiella</taxon>
    </lineage>
</organism>